<dbReference type="GO" id="GO:0005737">
    <property type="term" value="C:cytoplasm"/>
    <property type="evidence" value="ECO:0007669"/>
    <property type="project" value="UniProtKB-SubCell"/>
</dbReference>
<dbReference type="InterPro" id="IPR038321">
    <property type="entry name" value="TmcA_C_sf"/>
</dbReference>
<dbReference type="InterPro" id="IPR000182">
    <property type="entry name" value="GNAT_dom"/>
</dbReference>
<dbReference type="Pfam" id="PF08351">
    <property type="entry name" value="TmcA_N"/>
    <property type="match status" value="1"/>
</dbReference>
<dbReference type="HAMAP" id="MF_01886">
    <property type="entry name" value="tRNA_acetyltr_TmcA"/>
    <property type="match status" value="1"/>
</dbReference>
<dbReference type="SUPFAM" id="SSF55729">
    <property type="entry name" value="Acyl-CoA N-acyltransferases (Nat)"/>
    <property type="match status" value="1"/>
</dbReference>
<dbReference type="PANTHER" id="PTHR10925">
    <property type="entry name" value="N-ACETYLTRANSFERASE 10"/>
    <property type="match status" value="1"/>
</dbReference>
<dbReference type="Gene3D" id="3.40.630.30">
    <property type="match status" value="1"/>
</dbReference>
<dbReference type="InterPro" id="IPR016181">
    <property type="entry name" value="Acyl_CoA_acyltransferase"/>
</dbReference>
<dbReference type="EMBL" id="RBXL01000001">
    <property type="protein sequence ID" value="RKT46798.1"/>
    <property type="molecule type" value="Genomic_DNA"/>
</dbReference>
<comment type="subcellular location">
    <subcellularLocation>
        <location evidence="9">Cytoplasm</location>
    </subcellularLocation>
</comment>
<keyword evidence="8 9" id="KW-0012">Acyltransferase</keyword>
<dbReference type="RefSeq" id="WP_245969732.1">
    <property type="nucleotide sequence ID" value="NZ_RBXL01000001.1"/>
</dbReference>
<dbReference type="SUPFAM" id="SSF52540">
    <property type="entry name" value="P-loop containing nucleoside triphosphate hydrolases"/>
    <property type="match status" value="1"/>
</dbReference>
<dbReference type="GO" id="GO:0051391">
    <property type="term" value="P:tRNA acetylation"/>
    <property type="evidence" value="ECO:0007669"/>
    <property type="project" value="UniProtKB-UniRule"/>
</dbReference>
<dbReference type="Gene3D" id="1.20.120.890">
    <property type="entry name" value="tRNA(Met) cytidine acetyltransferase, tail domain"/>
    <property type="match status" value="1"/>
</dbReference>
<dbReference type="GO" id="GO:0000049">
    <property type="term" value="F:tRNA binding"/>
    <property type="evidence" value="ECO:0007669"/>
    <property type="project" value="UniProtKB-UniRule"/>
</dbReference>
<keyword evidence="7 9" id="KW-0694">RNA-binding</keyword>
<gene>
    <name evidence="9" type="primary">tmcA</name>
    <name evidence="12" type="ORF">BDD21_4335</name>
</gene>
<dbReference type="PANTHER" id="PTHR10925:SF5">
    <property type="entry name" value="RNA CYTIDINE ACETYLTRANSFERASE"/>
    <property type="match status" value="1"/>
</dbReference>
<feature type="region of interest" description="Disordered" evidence="10">
    <location>
        <begin position="199"/>
        <end position="226"/>
    </location>
</feature>
<organism evidence="12 13">
    <name type="scientific">Thiocapsa rosea</name>
    <dbReference type="NCBI Taxonomy" id="69360"/>
    <lineage>
        <taxon>Bacteria</taxon>
        <taxon>Pseudomonadati</taxon>
        <taxon>Pseudomonadota</taxon>
        <taxon>Gammaproteobacteria</taxon>
        <taxon>Chromatiales</taxon>
        <taxon>Chromatiaceae</taxon>
        <taxon>Thiocapsa</taxon>
    </lineage>
</organism>
<keyword evidence="3 9" id="KW-0808">Transferase</keyword>
<evidence type="ECO:0000313" key="13">
    <source>
        <dbReference type="Proteomes" id="UP000274556"/>
    </source>
</evidence>
<dbReference type="PROSITE" id="PS51186">
    <property type="entry name" value="GNAT"/>
    <property type="match status" value="1"/>
</dbReference>
<dbReference type="GO" id="GO:1990883">
    <property type="term" value="F:18S rRNA cytidine N-acetyltransferase activity"/>
    <property type="evidence" value="ECO:0007669"/>
    <property type="project" value="TreeGrafter"/>
</dbReference>
<feature type="binding site" evidence="9">
    <location>
        <position position="227"/>
    </location>
    <ligand>
        <name>ATP</name>
        <dbReference type="ChEBI" id="CHEBI:30616"/>
    </ligand>
</feature>
<evidence type="ECO:0000256" key="3">
    <source>
        <dbReference type="ARBA" id="ARBA00022679"/>
    </source>
</evidence>
<evidence type="ECO:0000259" key="11">
    <source>
        <dbReference type="PROSITE" id="PS51186"/>
    </source>
</evidence>
<dbReference type="Pfam" id="PF05127">
    <property type="entry name" value="NAT10_TcmA_helicase"/>
    <property type="match status" value="1"/>
</dbReference>
<keyword evidence="2 9" id="KW-0820">tRNA-binding</keyword>
<comment type="caution">
    <text evidence="12">The sequence shown here is derived from an EMBL/GenBank/DDBJ whole genome shotgun (WGS) entry which is preliminary data.</text>
</comment>
<keyword evidence="1 9" id="KW-0963">Cytoplasm</keyword>
<feature type="binding site" evidence="9">
    <location>
        <position position="603"/>
    </location>
    <ligand>
        <name>acetyl-CoA</name>
        <dbReference type="ChEBI" id="CHEBI:57288"/>
    </ligand>
</feature>
<feature type="binding site" evidence="9">
    <location>
        <position position="610"/>
    </location>
    <ligand>
        <name>acetyl-CoA</name>
        <dbReference type="ChEBI" id="CHEBI:57288"/>
    </ligand>
</feature>
<dbReference type="GO" id="GO:0005524">
    <property type="term" value="F:ATP binding"/>
    <property type="evidence" value="ECO:0007669"/>
    <property type="project" value="UniProtKB-UniRule"/>
</dbReference>
<dbReference type="GO" id="GO:0051392">
    <property type="term" value="F:tRNA cytidine N4-acetyltransferase activity"/>
    <property type="evidence" value="ECO:0007669"/>
    <property type="project" value="UniProtKB-UniRule"/>
</dbReference>
<dbReference type="InterPro" id="IPR024914">
    <property type="entry name" value="tRNA_acetyltr_TmcA"/>
</dbReference>
<feature type="binding site" evidence="9">
    <location>
        <position position="415"/>
    </location>
    <ligand>
        <name>ATP</name>
        <dbReference type="ChEBI" id="CHEBI:30616"/>
    </ligand>
</feature>
<keyword evidence="5 9" id="KW-0547">Nucleotide-binding</keyword>
<dbReference type="InterPro" id="IPR013562">
    <property type="entry name" value="TmcA/NAT10_N"/>
</dbReference>
<evidence type="ECO:0000256" key="6">
    <source>
        <dbReference type="ARBA" id="ARBA00022840"/>
    </source>
</evidence>
<evidence type="ECO:0000256" key="10">
    <source>
        <dbReference type="SAM" id="MobiDB-lite"/>
    </source>
</evidence>
<feature type="domain" description="N-acetyltransferase" evidence="11">
    <location>
        <begin position="493"/>
        <end position="638"/>
    </location>
</feature>
<comment type="caution">
    <text evidence="9">Lacks conserved residue(s) required for the propagation of feature annotation.</text>
</comment>
<dbReference type="InterPro" id="IPR007807">
    <property type="entry name" value="TcmA/NAT10_helicase"/>
</dbReference>
<evidence type="ECO:0000256" key="1">
    <source>
        <dbReference type="ARBA" id="ARBA00022490"/>
    </source>
</evidence>
<dbReference type="Gene3D" id="3.40.50.300">
    <property type="entry name" value="P-loop containing nucleotide triphosphate hydrolases"/>
    <property type="match status" value="1"/>
</dbReference>
<evidence type="ECO:0000256" key="7">
    <source>
        <dbReference type="ARBA" id="ARBA00022884"/>
    </source>
</evidence>
<keyword evidence="6 9" id="KW-0067">ATP-binding</keyword>
<evidence type="ECO:0000256" key="4">
    <source>
        <dbReference type="ARBA" id="ARBA00022694"/>
    </source>
</evidence>
<evidence type="ECO:0000256" key="8">
    <source>
        <dbReference type="ARBA" id="ARBA00023315"/>
    </source>
</evidence>
<sequence>MPSKDLTPSCICLAMAEDARVPLHDDTLEALARTLQRQAQATGHRATLLLSGDADWTATHAWRCVAALPDQVPTWLTERPLADGALPLRAADRLLGSDLDLLVYDAHRGFDPDGFGAATGAIRGGGLLLLLTPHLEAWPDLTDPQAERIAVWPNTAASVGGRFLRRLARLLGSEPGLIHLAQADAVSLSTAQRVVSDAARNMPESSDPGRTAAENDPDLTEPATSDQDHAIAAILAVAHGRARRPLVIRAHRGRGKSAALGLAAGKLLGERPLRILVTAPRRSATDALFKHAAAVLAGDAQTRAPDAESGSRTDKTTAAAANRSGYGEAPGSLEFVSPADLAAQTPAADLLLIDEAAGIPAPMLETLLARYPRVVFATTVHGYEGTGRGFDVRFRDTLDRLTPNWREIALDTPIRWADGDPLEALTFRALLLDAAPATAEVLSDADAAEIRCERLDRDALGQDEKTLRELFGLLVLAHYQTRPMDLRMLLDGPNVRVYVLRWRDHVVATLLAAEEGSFTDPDLREAIFTGRRRPRGHLLPQTLSTHAGLAEAPALRYLRVIRIAVHPALARCGLGRRLLRRLAHDARAEGVDLLGASFGATPELIRFWDRCGFRPAQMGTSRNAASGEHALVVLRRLGTRGWRFAAEAEARLEARLPVLLAGPLRTLDPVTVVALVAALRAEPEPEPPSAACRDAIDDHELSGFIDGHRSLDATLPLLADLTRRRLGPCLRAARIAIEDAALLIAATRQLQGPAALASRFGASGHDAILTRIRHAAEMLRSDLLETVPRVTVMQDAAPLSLPYKPAMRERAE</sequence>
<evidence type="ECO:0000256" key="5">
    <source>
        <dbReference type="ARBA" id="ARBA00022741"/>
    </source>
</evidence>
<dbReference type="InterPro" id="IPR027417">
    <property type="entry name" value="P-loop_NTPase"/>
</dbReference>
<feature type="compositionally biased region" description="Basic and acidic residues" evidence="10">
    <location>
        <begin position="305"/>
        <end position="315"/>
    </location>
</feature>
<comment type="catalytic activity">
    <reaction evidence="9">
        <text>cytidine(34) in elongator tRNA(Met) + acetyl-CoA + ATP + H2O = N(4)-acetylcytidine(34) in elongator tRNA(Met) + ADP + phosphate + CoA + H(+)</text>
        <dbReference type="Rhea" id="RHEA:43788"/>
        <dbReference type="Rhea" id="RHEA-COMP:10693"/>
        <dbReference type="Rhea" id="RHEA-COMP:10694"/>
        <dbReference type="ChEBI" id="CHEBI:15377"/>
        <dbReference type="ChEBI" id="CHEBI:15378"/>
        <dbReference type="ChEBI" id="CHEBI:30616"/>
        <dbReference type="ChEBI" id="CHEBI:43474"/>
        <dbReference type="ChEBI" id="CHEBI:57287"/>
        <dbReference type="ChEBI" id="CHEBI:57288"/>
        <dbReference type="ChEBI" id="CHEBI:74900"/>
        <dbReference type="ChEBI" id="CHEBI:82748"/>
        <dbReference type="ChEBI" id="CHEBI:456216"/>
        <dbReference type="EC" id="2.3.1.193"/>
    </reaction>
</comment>
<protein>
    <recommendedName>
        <fullName evidence="9">tRNA(Met) cytidine acetyltransferase TmcA</fullName>
        <ecNumber evidence="9">2.3.1.193</ecNumber>
    </recommendedName>
</protein>
<keyword evidence="13" id="KW-1185">Reference proteome</keyword>
<accession>A0A495VG39</accession>
<dbReference type="GO" id="GO:0002101">
    <property type="term" value="P:tRNA wobble cytosine modification"/>
    <property type="evidence" value="ECO:0007669"/>
    <property type="project" value="UniProtKB-UniRule"/>
</dbReference>
<proteinExistence type="inferred from homology"/>
<dbReference type="Gene3D" id="3.40.50.11040">
    <property type="match status" value="1"/>
</dbReference>
<dbReference type="InterPro" id="IPR032672">
    <property type="entry name" value="TmcA/NAT10/Kre33"/>
</dbReference>
<evidence type="ECO:0000256" key="9">
    <source>
        <dbReference type="HAMAP-Rule" id="MF_01886"/>
    </source>
</evidence>
<dbReference type="Pfam" id="PF13718">
    <property type="entry name" value="GNAT_acetyltr_2"/>
    <property type="match status" value="2"/>
</dbReference>
<dbReference type="AlphaFoldDB" id="A0A495VG39"/>
<name>A0A495VG39_9GAMM</name>
<feature type="binding site" evidence="9">
    <location>
        <begin position="563"/>
        <end position="565"/>
    </location>
    <ligand>
        <name>acetyl-CoA</name>
        <dbReference type="ChEBI" id="CHEBI:57288"/>
    </ligand>
</feature>
<comment type="function">
    <text evidence="9">Catalyzes the formation of N(4)-acetylcytidine (ac(4)C) at the wobble position of tRNA(Met), by using acetyl-CoA as an acetyl donor and ATP (or GTP).</text>
</comment>
<dbReference type="Proteomes" id="UP000274556">
    <property type="component" value="Unassembled WGS sequence"/>
</dbReference>
<evidence type="ECO:0000313" key="12">
    <source>
        <dbReference type="EMBL" id="RKT46798.1"/>
    </source>
</evidence>
<reference evidence="12 13" key="1">
    <citation type="submission" date="2018-10" db="EMBL/GenBank/DDBJ databases">
        <title>Genomic Encyclopedia of Archaeal and Bacterial Type Strains, Phase II (KMG-II): from individual species to whole genera.</title>
        <authorList>
            <person name="Goeker M."/>
        </authorList>
    </citation>
    <scope>NUCLEOTIDE SEQUENCE [LARGE SCALE GENOMIC DNA]</scope>
    <source>
        <strain evidence="12 13">DSM 235</strain>
    </source>
</reference>
<comment type="similarity">
    <text evidence="9">Belongs to the TmcA family.</text>
</comment>
<dbReference type="EC" id="2.3.1.193" evidence="9"/>
<feature type="region of interest" description="Disordered" evidence="10">
    <location>
        <begin position="300"/>
        <end position="323"/>
    </location>
</feature>
<keyword evidence="4 9" id="KW-0819">tRNA processing</keyword>
<evidence type="ECO:0000256" key="2">
    <source>
        <dbReference type="ARBA" id="ARBA00022555"/>
    </source>
</evidence>
<dbReference type="GO" id="GO:1904812">
    <property type="term" value="P:rRNA acetylation involved in maturation of SSU-rRNA"/>
    <property type="evidence" value="ECO:0007669"/>
    <property type="project" value="TreeGrafter"/>
</dbReference>